<proteinExistence type="predicted"/>
<gene>
    <name evidence="1" type="ORF">J4215_00010</name>
</gene>
<dbReference type="Proteomes" id="UP000675968">
    <property type="component" value="Unassembled WGS sequence"/>
</dbReference>
<dbReference type="SUPFAM" id="SSF51126">
    <property type="entry name" value="Pectin lyase-like"/>
    <property type="match status" value="1"/>
</dbReference>
<evidence type="ECO:0008006" key="3">
    <source>
        <dbReference type="Google" id="ProtNLM"/>
    </source>
</evidence>
<evidence type="ECO:0000313" key="1">
    <source>
        <dbReference type="EMBL" id="MBS3060948.1"/>
    </source>
</evidence>
<sequence length="457" mass="48817">MILADVNVTGAGTDLNIAPGTVVKYGVGRSLIARDGGRVLANGTVDKNIIFTSCRDQNSYVGSTNANTATISGCSGGPAPSEYNTAIYVLGNAGMTKADSFSYLKIFDAKYGIRLDQNIGSIHDSNFSFFKSLGLAYSGVFLGIETDVNIYGNAFSWFQTDAKGIYVTLDKTFAGAIYQNSFSNFQSAHAIYLEQSSTGPIYSNRFDSFSNTTGTTATGIYLGLETTGNIYQNIFSNFNGATGISKWLGAVNATIYNNLFYNFTASGVGIQSNWQDFGGNILNNTFSNLQTSTAFVAYDPSTTRIQRNLFSNVSTAISGTITGAISNNAYYSVGTIGKPGPNDQNSATGFTTTPFIADNTDRNFLLNTTSTGGAMLVDAGGVDSNGVDINNFFNLKTTQLNNKLDTGTIDIGYHFDQNGPYVQVLSPNDFNTLTGVQTIDFNVESEVETGPRLCPSY</sequence>
<dbReference type="InterPro" id="IPR011050">
    <property type="entry name" value="Pectin_lyase_fold/virulence"/>
</dbReference>
<reference evidence="1" key="1">
    <citation type="submission" date="2021-03" db="EMBL/GenBank/DDBJ databases">
        <authorList>
            <person name="Jaffe A."/>
        </authorList>
    </citation>
    <scope>NUCLEOTIDE SEQUENCE</scope>
    <source>
        <strain evidence="1">RIFCSPLOWO2_01_FULL_AR10_48_17</strain>
    </source>
</reference>
<organism evidence="1 2">
    <name type="scientific">Candidatus Iainarchaeum sp</name>
    <dbReference type="NCBI Taxonomy" id="3101447"/>
    <lineage>
        <taxon>Archaea</taxon>
        <taxon>Candidatus Iainarchaeota</taxon>
        <taxon>Candidatus Iainarchaeia</taxon>
        <taxon>Candidatus Iainarchaeales</taxon>
        <taxon>Candidatus Iainarchaeaceae</taxon>
        <taxon>Candidatus Iainarchaeum</taxon>
    </lineage>
</organism>
<reference evidence="1" key="2">
    <citation type="submission" date="2021-05" db="EMBL/GenBank/DDBJ databases">
        <title>Protein family content uncovers lineage relationships and bacterial pathway maintenance mechanisms in DPANN archaea.</title>
        <authorList>
            <person name="Castelle C.J."/>
            <person name="Meheust R."/>
            <person name="Jaffe A.L."/>
            <person name="Seitz K."/>
            <person name="Gong X."/>
            <person name="Baker B.J."/>
            <person name="Banfield J.F."/>
        </authorList>
    </citation>
    <scope>NUCLEOTIDE SEQUENCE</scope>
    <source>
        <strain evidence="1">RIFCSPLOWO2_01_FULL_AR10_48_17</strain>
    </source>
</reference>
<dbReference type="EMBL" id="JAGVWC010000001">
    <property type="protein sequence ID" value="MBS3060948.1"/>
    <property type="molecule type" value="Genomic_DNA"/>
</dbReference>
<dbReference type="AlphaFoldDB" id="A0A8T4L0U3"/>
<protein>
    <recommendedName>
        <fullName evidence="3">Right-handed parallel beta-helix repeat-containing protein</fullName>
    </recommendedName>
</protein>
<name>A0A8T4L0U3_9ARCH</name>
<comment type="caution">
    <text evidence="1">The sequence shown here is derived from an EMBL/GenBank/DDBJ whole genome shotgun (WGS) entry which is preliminary data.</text>
</comment>
<accession>A0A8T4L0U3</accession>
<evidence type="ECO:0000313" key="2">
    <source>
        <dbReference type="Proteomes" id="UP000675968"/>
    </source>
</evidence>